<proteinExistence type="predicted"/>
<reference evidence="2" key="1">
    <citation type="submission" date="2017-02" db="EMBL/GenBank/DDBJ databases">
        <title>Tessaracoccus aquaemaris sp. nov., isolated from the intestine of a Korean rockfish, Sebastes schlegelii, in a marine aquaculture pond.</title>
        <authorList>
            <person name="Tak E.J."/>
            <person name="Bae J.-W."/>
        </authorList>
    </citation>
    <scope>NUCLEOTIDE SEQUENCE [LARGE SCALE GENOMIC DNA]</scope>
    <source>
        <strain evidence="2">NSG39</strain>
    </source>
</reference>
<accession>A0A1Q2CMV2</accession>
<keyword evidence="2" id="KW-1185">Reference proteome</keyword>
<evidence type="ECO:0000313" key="2">
    <source>
        <dbReference type="Proteomes" id="UP000188145"/>
    </source>
</evidence>
<protein>
    <submittedName>
        <fullName evidence="1">Uncharacterized protein</fullName>
    </submittedName>
</protein>
<dbReference type="KEGG" id="tes:BW730_07920"/>
<dbReference type="EMBL" id="CP019606">
    <property type="protein sequence ID" value="AQP47434.1"/>
    <property type="molecule type" value="Genomic_DNA"/>
</dbReference>
<organism evidence="1 2">
    <name type="scientific">Tessaracoccus aquimaris</name>
    <dbReference type="NCBI Taxonomy" id="1332264"/>
    <lineage>
        <taxon>Bacteria</taxon>
        <taxon>Bacillati</taxon>
        <taxon>Actinomycetota</taxon>
        <taxon>Actinomycetes</taxon>
        <taxon>Propionibacteriales</taxon>
        <taxon>Propionibacteriaceae</taxon>
        <taxon>Tessaracoccus</taxon>
    </lineage>
</organism>
<sequence length="314" mass="33663">MAKVSVRGATLAAMAASARLARLGHEVTLVTDGFPIDRALDDASPVIALPATWKDLFKKSGGHLQAELNRAGLELVEAPPPRHVLSDGTVLDLPTERGPQFRAVRDALGEQVAVAWRDRLDDLDTLWHAFRRHALEGNEAVVTDEQRRALWLERTVADVAAPLGPLADLALRLVDDPASPALLALPLVVERSFGRWHLVDGDATPQPASRLLGLLLDRMAERGVTLADDADGAADIDCRQPTPLAQPVSAEQWLALPPIVGADGALRASAASPAGREPWAQLGSAALAVYELHERLTGEDCRPTNVAFTMPRLP</sequence>
<dbReference type="Proteomes" id="UP000188145">
    <property type="component" value="Chromosome"/>
</dbReference>
<dbReference type="STRING" id="1332264.BW730_07920"/>
<dbReference type="AlphaFoldDB" id="A0A1Q2CMV2"/>
<dbReference type="RefSeq" id="WP_077685765.1">
    <property type="nucleotide sequence ID" value="NZ_CP019606.1"/>
</dbReference>
<name>A0A1Q2CMV2_9ACTN</name>
<dbReference type="OrthoDB" id="9774675at2"/>
<evidence type="ECO:0000313" key="1">
    <source>
        <dbReference type="EMBL" id="AQP47434.1"/>
    </source>
</evidence>
<gene>
    <name evidence="1" type="ORF">BW730_07920</name>
</gene>